<dbReference type="eggNOG" id="COG2890">
    <property type="taxonomic scope" value="Bacteria"/>
</dbReference>
<dbReference type="InterPro" id="IPR007848">
    <property type="entry name" value="Small_mtfrase_dom"/>
</dbReference>
<evidence type="ECO:0000259" key="6">
    <source>
        <dbReference type="Pfam" id="PF05175"/>
    </source>
</evidence>
<dbReference type="Pfam" id="PF05175">
    <property type="entry name" value="MTS"/>
    <property type="match status" value="1"/>
</dbReference>
<dbReference type="PANTHER" id="PTHR18895">
    <property type="entry name" value="HEMK METHYLTRANSFERASE"/>
    <property type="match status" value="1"/>
</dbReference>
<dbReference type="NCBIfam" id="TIGR00536">
    <property type="entry name" value="hemK_fam"/>
    <property type="match status" value="1"/>
</dbReference>
<dbReference type="Pfam" id="PF17827">
    <property type="entry name" value="PrmC_N"/>
    <property type="match status" value="1"/>
</dbReference>
<evidence type="ECO:0000256" key="4">
    <source>
        <dbReference type="ARBA" id="ARBA00048391"/>
    </source>
</evidence>
<dbReference type="HOGENOM" id="CLU_018398_3_1_0"/>
<dbReference type="PANTHER" id="PTHR18895:SF74">
    <property type="entry name" value="MTRF1L RELEASE FACTOR GLUTAMINE METHYLTRANSFERASE"/>
    <property type="match status" value="1"/>
</dbReference>
<dbReference type="HAMAP" id="MF_02126">
    <property type="entry name" value="RF_methyltr_PrmC"/>
    <property type="match status" value="1"/>
</dbReference>
<evidence type="ECO:0000256" key="2">
    <source>
        <dbReference type="ARBA" id="ARBA00022679"/>
    </source>
</evidence>
<dbReference type="OrthoDB" id="9784805at2"/>
<evidence type="ECO:0000256" key="1">
    <source>
        <dbReference type="ARBA" id="ARBA00022603"/>
    </source>
</evidence>
<feature type="domain" description="Release factor glutamine methyltransferase N-terminal" evidence="7">
    <location>
        <begin position="5"/>
        <end position="75"/>
    </location>
</feature>
<keyword evidence="1 5" id="KW-0489">Methyltransferase</keyword>
<dbReference type="EMBL" id="CP001230">
    <property type="protein sequence ID" value="ACO04339.1"/>
    <property type="molecule type" value="Genomic_DNA"/>
</dbReference>
<evidence type="ECO:0000256" key="3">
    <source>
        <dbReference type="ARBA" id="ARBA00022691"/>
    </source>
</evidence>
<dbReference type="PROSITE" id="PS00092">
    <property type="entry name" value="N6_MTASE"/>
    <property type="match status" value="1"/>
</dbReference>
<proteinExistence type="inferred from homology"/>
<feature type="domain" description="Methyltransferase small" evidence="6">
    <location>
        <begin position="98"/>
        <end position="195"/>
    </location>
</feature>
<dbReference type="Proteomes" id="UP000001366">
    <property type="component" value="Chromosome"/>
</dbReference>
<dbReference type="EC" id="2.1.1.297" evidence="5"/>
<keyword evidence="2 5" id="KW-0808">Transferase</keyword>
<dbReference type="InterPro" id="IPR002052">
    <property type="entry name" value="DNA_methylase_N6_adenine_CS"/>
</dbReference>
<feature type="binding site" evidence="5">
    <location>
        <position position="143"/>
    </location>
    <ligand>
        <name>S-adenosyl-L-methionine</name>
        <dbReference type="ChEBI" id="CHEBI:59789"/>
    </ligand>
</feature>
<comment type="catalytic activity">
    <reaction evidence="4 5">
        <text>L-glutaminyl-[peptide chain release factor] + S-adenosyl-L-methionine = N(5)-methyl-L-glutaminyl-[peptide chain release factor] + S-adenosyl-L-homocysteine + H(+)</text>
        <dbReference type="Rhea" id="RHEA:42896"/>
        <dbReference type="Rhea" id="RHEA-COMP:10271"/>
        <dbReference type="Rhea" id="RHEA-COMP:10272"/>
        <dbReference type="ChEBI" id="CHEBI:15378"/>
        <dbReference type="ChEBI" id="CHEBI:30011"/>
        <dbReference type="ChEBI" id="CHEBI:57856"/>
        <dbReference type="ChEBI" id="CHEBI:59789"/>
        <dbReference type="ChEBI" id="CHEBI:61891"/>
        <dbReference type="EC" id="2.1.1.297"/>
    </reaction>
</comment>
<dbReference type="KEGG" id="pmx:PERMA_0088"/>
<evidence type="ECO:0000313" key="8">
    <source>
        <dbReference type="EMBL" id="ACO04339.1"/>
    </source>
</evidence>
<dbReference type="CDD" id="cd02440">
    <property type="entry name" value="AdoMet_MTases"/>
    <property type="match status" value="1"/>
</dbReference>
<dbReference type="InterPro" id="IPR019874">
    <property type="entry name" value="RF_methyltr_PrmC"/>
</dbReference>
<dbReference type="GO" id="GO:0032259">
    <property type="term" value="P:methylation"/>
    <property type="evidence" value="ECO:0007669"/>
    <property type="project" value="UniProtKB-KW"/>
</dbReference>
<comment type="similarity">
    <text evidence="5">Belongs to the protein N5-glutamine methyltransferase family. PrmC subfamily.</text>
</comment>
<dbReference type="InterPro" id="IPR004556">
    <property type="entry name" value="HemK-like"/>
</dbReference>
<feature type="binding site" evidence="5">
    <location>
        <begin position="187"/>
        <end position="190"/>
    </location>
    <ligand>
        <name>substrate</name>
    </ligand>
</feature>
<sequence>MKIKDLIRIGSERLKEAGIKTPVTDTQILLSYVLKLPRWKLITEREEEIPKEKVMEFFSLIERRAQREPLAYITGEKAFYGLDFKIKKGVLIPRPETEILVDEVLKRIPEDKRVLGLEIGVGSGVISISLLKYRHNLFMYGVDISEKALELTRENAKIHRVSSRLKLLKSDLFKDVPHIKFDFIVSNPPYVSAEEYAGLEEEVKKEPVEALIGGKGGIEFYERIVKEGKIYLKEKGFFGFEIGYTQSDRVKKILQDEGFNVKVYKDLQDYDRVVIGERNG</sequence>
<dbReference type="PaxDb" id="123214-PERMA_0088"/>
<organism evidence="8 9">
    <name type="scientific">Persephonella marina (strain DSM 14350 / EX-H1)</name>
    <dbReference type="NCBI Taxonomy" id="123214"/>
    <lineage>
        <taxon>Bacteria</taxon>
        <taxon>Pseudomonadati</taxon>
        <taxon>Aquificota</taxon>
        <taxon>Aquificia</taxon>
        <taxon>Aquificales</taxon>
        <taxon>Hydrogenothermaceae</taxon>
        <taxon>Persephonella</taxon>
    </lineage>
</organism>
<dbReference type="NCBIfam" id="TIGR03534">
    <property type="entry name" value="RF_mod_PrmC"/>
    <property type="match status" value="1"/>
</dbReference>
<evidence type="ECO:0000256" key="5">
    <source>
        <dbReference type="HAMAP-Rule" id="MF_02126"/>
    </source>
</evidence>
<keyword evidence="3 5" id="KW-0949">S-adenosyl-L-methionine</keyword>
<dbReference type="InterPro" id="IPR040758">
    <property type="entry name" value="PrmC_N"/>
</dbReference>
<dbReference type="STRING" id="123214.PERMA_0088"/>
<comment type="caution">
    <text evidence="5">Lacks conserved residue(s) required for the propagation of feature annotation.</text>
</comment>
<dbReference type="AlphaFoldDB" id="C0QT71"/>
<dbReference type="GO" id="GO:0102559">
    <property type="term" value="F:peptide chain release factor N(5)-glutamine methyltransferase activity"/>
    <property type="evidence" value="ECO:0007669"/>
    <property type="project" value="UniProtKB-EC"/>
</dbReference>
<feature type="binding site" evidence="5">
    <location>
        <position position="187"/>
    </location>
    <ligand>
        <name>S-adenosyl-L-methionine</name>
        <dbReference type="ChEBI" id="CHEBI:59789"/>
    </ligand>
</feature>
<keyword evidence="9" id="KW-1185">Reference proteome</keyword>
<dbReference type="InterPro" id="IPR050320">
    <property type="entry name" value="N5-glutamine_MTase"/>
</dbReference>
<evidence type="ECO:0000259" key="7">
    <source>
        <dbReference type="Pfam" id="PF17827"/>
    </source>
</evidence>
<dbReference type="Gene3D" id="1.10.8.10">
    <property type="entry name" value="DNA helicase RuvA subunit, C-terminal domain"/>
    <property type="match status" value="1"/>
</dbReference>
<dbReference type="Gene3D" id="3.40.50.150">
    <property type="entry name" value="Vaccinia Virus protein VP39"/>
    <property type="match status" value="1"/>
</dbReference>
<protein>
    <recommendedName>
        <fullName evidence="5">Release factor glutamine methyltransferase</fullName>
        <shortName evidence="5">RF MTase</shortName>
        <ecNumber evidence="5">2.1.1.297</ecNumber>
    </recommendedName>
    <alternativeName>
        <fullName evidence="5">N5-glutamine methyltransferase PrmC</fullName>
    </alternativeName>
    <alternativeName>
        <fullName evidence="5">Protein-(glutamine-N5) MTase PrmC</fullName>
    </alternativeName>
    <alternativeName>
        <fullName evidence="5">Protein-glutamine N-methyltransferase PrmC</fullName>
    </alternativeName>
</protein>
<evidence type="ECO:0000313" key="9">
    <source>
        <dbReference type="Proteomes" id="UP000001366"/>
    </source>
</evidence>
<feature type="binding site" evidence="5">
    <location>
        <begin position="120"/>
        <end position="124"/>
    </location>
    <ligand>
        <name>S-adenosyl-L-methionine</name>
        <dbReference type="ChEBI" id="CHEBI:59789"/>
    </ligand>
</feature>
<dbReference type="InterPro" id="IPR029063">
    <property type="entry name" value="SAM-dependent_MTases_sf"/>
</dbReference>
<dbReference type="GO" id="GO:0003676">
    <property type="term" value="F:nucleic acid binding"/>
    <property type="evidence" value="ECO:0007669"/>
    <property type="project" value="InterPro"/>
</dbReference>
<gene>
    <name evidence="5 8" type="primary">prmC</name>
    <name evidence="8" type="ordered locus">PERMA_0088</name>
</gene>
<comment type="function">
    <text evidence="5">Methylates the class 1 translation termination release factors RF1/PrfA and RF2/PrfB on the glutamine residue of the universally conserved GGQ motif.</text>
</comment>
<name>C0QT71_PERMH</name>
<dbReference type="SUPFAM" id="SSF53335">
    <property type="entry name" value="S-adenosyl-L-methionine-dependent methyltransferases"/>
    <property type="match status" value="1"/>
</dbReference>
<dbReference type="RefSeq" id="WP_012676577.1">
    <property type="nucleotide sequence ID" value="NC_012440.1"/>
</dbReference>
<accession>C0QT71</accession>
<reference evidence="8 9" key="1">
    <citation type="journal article" date="2009" name="J. Bacteriol.">
        <title>Complete and draft genome sequences of six members of the Aquificales.</title>
        <authorList>
            <person name="Reysenbach A.L."/>
            <person name="Hamamura N."/>
            <person name="Podar M."/>
            <person name="Griffiths E."/>
            <person name="Ferreira S."/>
            <person name="Hochstein R."/>
            <person name="Heidelberg J."/>
            <person name="Johnson J."/>
            <person name="Mead D."/>
            <person name="Pohorille A."/>
            <person name="Sarmiento M."/>
            <person name="Schweighofer K."/>
            <person name="Seshadri R."/>
            <person name="Voytek M.A."/>
        </authorList>
    </citation>
    <scope>NUCLEOTIDE SEQUENCE [LARGE SCALE GENOMIC DNA]</scope>
    <source>
        <strain evidence="9">DSM 14350 / EX-H1</strain>
    </source>
</reference>